<gene>
    <name evidence="1" type="ORF">ZHAS_00011181</name>
</gene>
<sequence>MNGRVAVRTPTAANLTIARAKISTSGTTKVELNTKHRKAIKKRQTPSPVTNSTVKVLTAYLLPIATGILSIVPVLEQSTSWTPESTSTYGGRTNTD</sequence>
<reference evidence="1 3" key="1">
    <citation type="journal article" date="2014" name="BMC Genomics">
        <title>Genome sequence of Anopheles sinensis provides insight into genetics basis of mosquito competence for malaria parasites.</title>
        <authorList>
            <person name="Zhou D."/>
            <person name="Zhang D."/>
            <person name="Ding G."/>
            <person name="Shi L."/>
            <person name="Hou Q."/>
            <person name="Ye Y."/>
            <person name="Xu Y."/>
            <person name="Zhou H."/>
            <person name="Xiong C."/>
            <person name="Li S."/>
            <person name="Yu J."/>
            <person name="Hong S."/>
            <person name="Yu X."/>
            <person name="Zou P."/>
            <person name="Chen C."/>
            <person name="Chang X."/>
            <person name="Wang W."/>
            <person name="Lv Y."/>
            <person name="Sun Y."/>
            <person name="Ma L."/>
            <person name="Shen B."/>
            <person name="Zhu C."/>
        </authorList>
    </citation>
    <scope>NUCLEOTIDE SEQUENCE [LARGE SCALE GENOMIC DNA]</scope>
</reference>
<keyword evidence="3" id="KW-1185">Reference proteome</keyword>
<evidence type="ECO:0000313" key="2">
    <source>
        <dbReference type="EnsemblMetazoa" id="ASIC011181-PA"/>
    </source>
</evidence>
<dbReference type="VEuPathDB" id="VectorBase:ASIC011181"/>
<proteinExistence type="predicted"/>
<organism evidence="1">
    <name type="scientific">Anopheles sinensis</name>
    <name type="common">Mosquito</name>
    <dbReference type="NCBI Taxonomy" id="74873"/>
    <lineage>
        <taxon>Eukaryota</taxon>
        <taxon>Metazoa</taxon>
        <taxon>Ecdysozoa</taxon>
        <taxon>Arthropoda</taxon>
        <taxon>Hexapoda</taxon>
        <taxon>Insecta</taxon>
        <taxon>Pterygota</taxon>
        <taxon>Neoptera</taxon>
        <taxon>Endopterygota</taxon>
        <taxon>Diptera</taxon>
        <taxon>Nematocera</taxon>
        <taxon>Culicoidea</taxon>
        <taxon>Culicidae</taxon>
        <taxon>Anophelinae</taxon>
        <taxon>Anopheles</taxon>
    </lineage>
</organism>
<reference evidence="2" key="2">
    <citation type="submission" date="2020-05" db="UniProtKB">
        <authorList>
            <consortium name="EnsemblMetazoa"/>
        </authorList>
    </citation>
    <scope>IDENTIFICATION</scope>
</reference>
<protein>
    <submittedName>
        <fullName evidence="1 2">Ras-interacting protein 1</fullName>
    </submittedName>
</protein>
<accession>A0A084VZJ2</accession>
<evidence type="ECO:0000313" key="1">
    <source>
        <dbReference type="EMBL" id="KFB43386.1"/>
    </source>
</evidence>
<dbReference type="Proteomes" id="UP000030765">
    <property type="component" value="Unassembled WGS sequence"/>
</dbReference>
<dbReference type="EMBL" id="ATLV01018850">
    <property type="status" value="NOT_ANNOTATED_CDS"/>
    <property type="molecule type" value="Genomic_DNA"/>
</dbReference>
<dbReference type="EMBL" id="KE525251">
    <property type="protein sequence ID" value="KFB43386.1"/>
    <property type="molecule type" value="Genomic_DNA"/>
</dbReference>
<evidence type="ECO:0000313" key="3">
    <source>
        <dbReference type="Proteomes" id="UP000030765"/>
    </source>
</evidence>
<name>A0A084VZJ2_ANOSI</name>
<dbReference type="AlphaFoldDB" id="A0A084VZJ2"/>
<dbReference type="EnsemblMetazoa" id="ASIC011181-RA">
    <property type="protein sequence ID" value="ASIC011181-PA"/>
    <property type="gene ID" value="ASIC011181"/>
</dbReference>